<dbReference type="NCBIfam" id="TIGR02595">
    <property type="entry name" value="PEP_CTERM"/>
    <property type="match status" value="1"/>
</dbReference>
<feature type="domain" description="DUF4394" evidence="3">
    <location>
        <begin position="36"/>
        <end position="259"/>
    </location>
</feature>
<evidence type="ECO:0000259" key="3">
    <source>
        <dbReference type="Pfam" id="PF14339"/>
    </source>
</evidence>
<dbReference type="SUPFAM" id="SSF69304">
    <property type="entry name" value="Tricorn protease N-terminal domain"/>
    <property type="match status" value="1"/>
</dbReference>
<gene>
    <name evidence="4" type="ORF">METUNv1_00330</name>
</gene>
<name>F5R7U8_METUF</name>
<feature type="domain" description="Ice-binding protein C-terminal" evidence="2">
    <location>
        <begin position="267"/>
        <end position="291"/>
    </location>
</feature>
<organism evidence="4 5">
    <name type="scientific">Methyloversatilis universalis (strain ATCC BAA-1314 / DSM 25237 / JCM 13912 / CCUG 52030 / FAM5)</name>
    <dbReference type="NCBI Taxonomy" id="1000565"/>
    <lineage>
        <taxon>Bacteria</taxon>
        <taxon>Pseudomonadati</taxon>
        <taxon>Pseudomonadota</taxon>
        <taxon>Betaproteobacteria</taxon>
        <taxon>Nitrosomonadales</taxon>
        <taxon>Sterolibacteriaceae</taxon>
        <taxon>Methyloversatilis</taxon>
    </lineage>
</organism>
<evidence type="ECO:0008006" key="6">
    <source>
        <dbReference type="Google" id="ProtNLM"/>
    </source>
</evidence>
<dbReference type="InterPro" id="IPR013424">
    <property type="entry name" value="Ice-binding_C"/>
</dbReference>
<dbReference type="Pfam" id="PF07589">
    <property type="entry name" value="PEP-CTERM"/>
    <property type="match status" value="1"/>
</dbReference>
<dbReference type="OrthoDB" id="531718at2"/>
<evidence type="ECO:0000313" key="5">
    <source>
        <dbReference type="Proteomes" id="UP000005019"/>
    </source>
</evidence>
<proteinExistence type="predicted"/>
<dbReference type="AlphaFoldDB" id="F5R7U8"/>
<reference evidence="4 5" key="1">
    <citation type="journal article" date="2011" name="J. Bacteriol.">
        <title>Genome sequence of Methyloversatilis universalis FAM5T, a methylotrophic representative of the order Rhodocyclales.</title>
        <authorList>
            <person name="Kittichotirat W."/>
            <person name="Good N.M."/>
            <person name="Hall R."/>
            <person name="Bringel F."/>
            <person name="Lajus A."/>
            <person name="Medigue C."/>
            <person name="Smalley N.E."/>
            <person name="Beck D."/>
            <person name="Bumgarner R."/>
            <person name="Vuilleumier S."/>
            <person name="Kalyuzhnaya M.G."/>
        </authorList>
    </citation>
    <scope>NUCLEOTIDE SEQUENCE [LARGE SCALE GENOMIC DNA]</scope>
    <source>
        <strain evidence="5">ATCC BAA-1314 / JCM 13912 / FAM5</strain>
    </source>
</reference>
<sequence>MSVRLVTALAATLGFAAHSAHAADFIGLTTGNQIGMISSANPGAASFTAISGLAAGERMLGIDLRPSNNMVYGVSSLNRLYTLNAATGAASFVTALNSAIINTGIAYGIDFNPVADINGAASLRFVSQAGNNYAINASTGAVGNLGGVIQSGITAVAYSNSDASKPTMAPASTTLYYINTATDSLLFAPSAFNAPTLTQVGSLGLGADVIGANGFEIDAMGRGWAALTLDNGDSGLYMINLATGAATLSGALNANLRGLTSTPFTAPVPEPESYALMLAGLGLIGAAARRRMTRS</sequence>
<evidence type="ECO:0000256" key="1">
    <source>
        <dbReference type="SAM" id="SignalP"/>
    </source>
</evidence>
<dbReference type="STRING" id="1000565.METUNv1_00330"/>
<evidence type="ECO:0000313" key="4">
    <source>
        <dbReference type="EMBL" id="EGK73159.1"/>
    </source>
</evidence>
<accession>F5R7U8</accession>
<dbReference type="EMBL" id="AFHG01000029">
    <property type="protein sequence ID" value="EGK73159.1"/>
    <property type="molecule type" value="Genomic_DNA"/>
</dbReference>
<dbReference type="NCBIfam" id="NF035944">
    <property type="entry name" value="PEPxxWA-CTERM"/>
    <property type="match status" value="1"/>
</dbReference>
<feature type="chain" id="PRO_5003325703" description="PEP-CTERM protein-sorting domain-containing protein" evidence="1">
    <location>
        <begin position="23"/>
        <end position="295"/>
    </location>
</feature>
<dbReference type="Pfam" id="PF14339">
    <property type="entry name" value="DUF4394"/>
    <property type="match status" value="1"/>
</dbReference>
<dbReference type="Proteomes" id="UP000005019">
    <property type="component" value="Unassembled WGS sequence"/>
</dbReference>
<protein>
    <recommendedName>
        <fullName evidence="6">PEP-CTERM protein-sorting domain-containing protein</fullName>
    </recommendedName>
</protein>
<feature type="signal peptide" evidence="1">
    <location>
        <begin position="1"/>
        <end position="22"/>
    </location>
</feature>
<comment type="caution">
    <text evidence="4">The sequence shown here is derived from an EMBL/GenBank/DDBJ whole genome shotgun (WGS) entry which is preliminary data.</text>
</comment>
<dbReference type="RefSeq" id="WP_008058193.1">
    <property type="nucleotide sequence ID" value="NZ_AFHG01000029.1"/>
</dbReference>
<evidence type="ECO:0000259" key="2">
    <source>
        <dbReference type="Pfam" id="PF07589"/>
    </source>
</evidence>
<dbReference type="eggNOG" id="COG2931">
    <property type="taxonomic scope" value="Bacteria"/>
</dbReference>
<keyword evidence="5" id="KW-1185">Reference proteome</keyword>
<dbReference type="InterPro" id="IPR025507">
    <property type="entry name" value="DUF4394"/>
</dbReference>
<keyword evidence="1" id="KW-0732">Signal</keyword>